<accession>A0A6G0VU45</accession>
<dbReference type="InterPro" id="IPR043502">
    <property type="entry name" value="DNA/RNA_pol_sf"/>
</dbReference>
<evidence type="ECO:0000256" key="1">
    <source>
        <dbReference type="SAM" id="MobiDB-lite"/>
    </source>
</evidence>
<organism evidence="2 3">
    <name type="scientific">Aphis craccivora</name>
    <name type="common">Cowpea aphid</name>
    <dbReference type="NCBI Taxonomy" id="307492"/>
    <lineage>
        <taxon>Eukaryota</taxon>
        <taxon>Metazoa</taxon>
        <taxon>Ecdysozoa</taxon>
        <taxon>Arthropoda</taxon>
        <taxon>Hexapoda</taxon>
        <taxon>Insecta</taxon>
        <taxon>Pterygota</taxon>
        <taxon>Neoptera</taxon>
        <taxon>Paraneoptera</taxon>
        <taxon>Hemiptera</taxon>
        <taxon>Sternorrhyncha</taxon>
        <taxon>Aphidomorpha</taxon>
        <taxon>Aphidoidea</taxon>
        <taxon>Aphididae</taxon>
        <taxon>Aphidini</taxon>
        <taxon>Aphis</taxon>
        <taxon>Aphis</taxon>
    </lineage>
</organism>
<sequence length="701" mass="81549">SYITDDNGKRSSSANITSANRAKKSAHGPLQHNAIKFNWKLEANYNRPNIPNSSENRAFKTVAVEIFHDSDINTIIERAFIKLMGEQEEYKSRGSGFTLESIDGLLLAVYKYTPMSGSSYIELPVFIDRKRATINPQNIERDKLLRKRDFYSTLTETRVTVSDFEHVKEVWDHFDFETLGDYSNFYLKIDVLLLADVFKNFRDLGMKTYNLDAAHYFTAPGLSFDAMLKFTQQKLQLLHDYDMLLMFENGIRGGLVQASKRYAKANNEKTPDYDETKDKLWIIYQNCHNLYGWAMSQYMPCGGFNWVEPTLTGLNDLDDTSPIGRVYEVDVSYSKELHDQHNVLPFLPQNSVQCGSKVRKLMATLEKKQNYIVHYRNLQQAIKNGLAEKVHRVIQFNQSDWLAKYIELNTEMKKRAKNDFKNDFFKLMNNAVFGKTMKSKRKEMKMELVSCERRLQKLINKCTFKHCLNYNENLNAVTLENKIIRFDKPIYIGFAVLDISKILMYKYNYDVMRKHYGEKIELIYTDTDSLVYHLKADDFYKDLLENSNLMDRMDSSDLPPNHPCYTTARKKIPGFFSDEVKGDTMTEFCALRAKSYSYNISEVGGRGGVGVEKIKAKGIRGHVVKNHMTLEDHRKCLFDEDGVEAYRENVSIRSFKHQLMTIKTKKLKYNSHDDKRVVLQDKINTLAHEHYSIESDEPEDE</sequence>
<evidence type="ECO:0000313" key="2">
    <source>
        <dbReference type="EMBL" id="KAF0710215.1"/>
    </source>
</evidence>
<feature type="compositionally biased region" description="Polar residues" evidence="1">
    <location>
        <begin position="1"/>
        <end position="20"/>
    </location>
</feature>
<evidence type="ECO:0000313" key="3">
    <source>
        <dbReference type="Proteomes" id="UP000478052"/>
    </source>
</evidence>
<keyword evidence="3" id="KW-1185">Reference proteome</keyword>
<dbReference type="SUPFAM" id="SSF56672">
    <property type="entry name" value="DNA/RNA polymerases"/>
    <property type="match status" value="1"/>
</dbReference>
<name>A0A6G0VU45_APHCR</name>
<proteinExistence type="predicted"/>
<feature type="region of interest" description="Disordered" evidence="1">
    <location>
        <begin position="1"/>
        <end position="28"/>
    </location>
</feature>
<gene>
    <name evidence="2" type="ORF">FWK35_00029103</name>
</gene>
<dbReference type="PANTHER" id="PTHR31511:SF12">
    <property type="entry name" value="RHO TERMINATION FACTOR N-TERMINAL DOMAIN-CONTAINING PROTEIN"/>
    <property type="match status" value="1"/>
</dbReference>
<dbReference type="EMBL" id="VUJU01011723">
    <property type="protein sequence ID" value="KAF0710215.1"/>
    <property type="molecule type" value="Genomic_DNA"/>
</dbReference>
<dbReference type="OrthoDB" id="414982at2759"/>
<dbReference type="AlphaFoldDB" id="A0A6G0VU45"/>
<feature type="non-terminal residue" evidence="2">
    <location>
        <position position="1"/>
    </location>
</feature>
<evidence type="ECO:0008006" key="4">
    <source>
        <dbReference type="Google" id="ProtNLM"/>
    </source>
</evidence>
<protein>
    <recommendedName>
        <fullName evidence="4">DNA-directed DNA polymerase</fullName>
    </recommendedName>
</protein>
<dbReference type="PANTHER" id="PTHR31511">
    <property type="entry name" value="PROTEIN CBG23764"/>
    <property type="match status" value="1"/>
</dbReference>
<dbReference type="GO" id="GO:0071897">
    <property type="term" value="P:DNA biosynthetic process"/>
    <property type="evidence" value="ECO:0007669"/>
    <property type="project" value="UniProtKB-ARBA"/>
</dbReference>
<comment type="caution">
    <text evidence="2">The sequence shown here is derived from an EMBL/GenBank/DDBJ whole genome shotgun (WGS) entry which is preliminary data.</text>
</comment>
<dbReference type="Proteomes" id="UP000478052">
    <property type="component" value="Unassembled WGS sequence"/>
</dbReference>
<reference evidence="2 3" key="1">
    <citation type="submission" date="2019-08" db="EMBL/GenBank/DDBJ databases">
        <title>Whole genome of Aphis craccivora.</title>
        <authorList>
            <person name="Voronova N.V."/>
            <person name="Shulinski R.S."/>
            <person name="Bandarenka Y.V."/>
            <person name="Zhorov D.G."/>
            <person name="Warner D."/>
        </authorList>
    </citation>
    <scope>NUCLEOTIDE SEQUENCE [LARGE SCALE GENOMIC DNA]</scope>
    <source>
        <strain evidence="2">180601</strain>
        <tissue evidence="2">Whole Body</tissue>
    </source>
</reference>